<dbReference type="SUPFAM" id="SSF49899">
    <property type="entry name" value="Concanavalin A-like lectins/glucanases"/>
    <property type="match status" value="1"/>
</dbReference>
<dbReference type="SUPFAM" id="SSF75005">
    <property type="entry name" value="Arabinanase/levansucrase/invertase"/>
    <property type="match status" value="1"/>
</dbReference>
<evidence type="ECO:0000256" key="3">
    <source>
        <dbReference type="ARBA" id="ARBA00023295"/>
    </source>
</evidence>
<evidence type="ECO:0000256" key="4">
    <source>
        <dbReference type="PIRSR" id="PIRSR606710-1"/>
    </source>
</evidence>
<organism evidence="8 9">
    <name type="scientific">Solirubrum puertoriconensis</name>
    <dbReference type="NCBI Taxonomy" id="1751427"/>
    <lineage>
        <taxon>Bacteria</taxon>
        <taxon>Pseudomonadati</taxon>
        <taxon>Bacteroidota</taxon>
        <taxon>Cytophagia</taxon>
        <taxon>Cytophagales</taxon>
    </lineage>
</organism>
<evidence type="ECO:0000256" key="5">
    <source>
        <dbReference type="PIRSR" id="PIRSR606710-2"/>
    </source>
</evidence>
<dbReference type="Gene3D" id="2.115.10.20">
    <property type="entry name" value="Glycosyl hydrolase domain, family 43"/>
    <property type="match status" value="1"/>
</dbReference>
<evidence type="ECO:0000313" key="8">
    <source>
        <dbReference type="EMBL" id="KUG05816.1"/>
    </source>
</evidence>
<dbReference type="Proteomes" id="UP000054223">
    <property type="component" value="Unassembled WGS sequence"/>
</dbReference>
<dbReference type="Gene3D" id="2.60.120.200">
    <property type="match status" value="1"/>
</dbReference>
<dbReference type="Pfam" id="PF04616">
    <property type="entry name" value="Glyco_hydro_43"/>
    <property type="match status" value="1"/>
</dbReference>
<accession>A0A9X0HH33</accession>
<dbReference type="PANTHER" id="PTHR42812:SF5">
    <property type="entry name" value="ENDO-ARABINASE"/>
    <property type="match status" value="1"/>
</dbReference>
<evidence type="ECO:0000256" key="2">
    <source>
        <dbReference type="ARBA" id="ARBA00022801"/>
    </source>
</evidence>
<evidence type="ECO:0000256" key="1">
    <source>
        <dbReference type="ARBA" id="ARBA00009865"/>
    </source>
</evidence>
<keyword evidence="3 6" id="KW-0326">Glycosidase</keyword>
<feature type="domain" description="Beta-xylosidase C-terminal Concanavalin A-like" evidence="7">
    <location>
        <begin position="321"/>
        <end position="499"/>
    </location>
</feature>
<comment type="similarity">
    <text evidence="1 6">Belongs to the glycosyl hydrolase 43 family.</text>
</comment>
<feature type="site" description="Important for catalytic activity, responsible for pKa modulation of the active site Glu and correct orientation of both the proton donor and substrate" evidence="5">
    <location>
        <position position="136"/>
    </location>
</feature>
<keyword evidence="2 6" id="KW-0378">Hydrolase</keyword>
<evidence type="ECO:0000313" key="9">
    <source>
        <dbReference type="Proteomes" id="UP000054223"/>
    </source>
</evidence>
<feature type="active site" description="Proton acceptor" evidence="4">
    <location>
        <position position="29"/>
    </location>
</feature>
<sequence>MYSGVDAPAPVAPALVGYDRLVLPGDFPDPTITKIGDTYWASATSAEWGAVFPLFKSDDLVHWELVSHVFPGRLPSWCDSQFWAPELFYEGGKVYMYYTARKRGGVLCVAVASADRPEGPYTDHGPLVGEAAGSIDGFPVRDENGVLHLIWKNDGNSIGKPTPIWAQRIDEATLKLVGKRHELFRNDTPWEGTLVEGSALVRHNGYFYMFYAGNACCGKYCTYAEGVARSRNLLGPWEKYDRNPILTDNEVWKCPGHGTVTEKDGRWFLLHHAYHVNSHEFVGRQGLLSEFTWNEQGWPEFVNNSPQAAPLADVTLMNVTDNFAGDELGLTWQWPVTQQPPIEVTEGQLHLGASAARLGSIVAQRTYSATYTASVQVDTTTMGEGTFAGLGAVGDPYNALVLVAGDNMLQLWHVKMGKKQRLTEVLLEPCSTLGLRLECWGGSRYRFSYTLDGGLNWEPIRTDGFAINGTYLPPWDRGVRVGLIAQGEEGDVATFSQFKLRNQR</sequence>
<dbReference type="InterPro" id="IPR013320">
    <property type="entry name" value="ConA-like_dom_sf"/>
</dbReference>
<reference evidence="8 9" key="1">
    <citation type="submission" date="2015-11" db="EMBL/GenBank/DDBJ databases">
        <title>Solirubrum puertoriconensis gen. nov. an environmental bacteria isolated in Puerto Rico.</title>
        <authorList>
            <person name="Cuebas-Irizarry M.F."/>
            <person name="Montalvo-Rodriguez R."/>
        </authorList>
    </citation>
    <scope>NUCLEOTIDE SEQUENCE [LARGE SCALE GENOMIC DNA]</scope>
    <source>
        <strain evidence="8 9">MC1A</strain>
    </source>
</reference>
<dbReference type="AlphaFoldDB" id="A0A9X0HH33"/>
<dbReference type="PANTHER" id="PTHR42812">
    <property type="entry name" value="BETA-XYLOSIDASE"/>
    <property type="match status" value="1"/>
</dbReference>
<protein>
    <recommendedName>
        <fullName evidence="7">Beta-xylosidase C-terminal Concanavalin A-like domain-containing protein</fullName>
    </recommendedName>
</protein>
<dbReference type="EMBL" id="LNAL01000008">
    <property type="protein sequence ID" value="KUG05816.1"/>
    <property type="molecule type" value="Genomic_DNA"/>
</dbReference>
<keyword evidence="9" id="KW-1185">Reference proteome</keyword>
<comment type="caution">
    <text evidence="8">The sequence shown here is derived from an EMBL/GenBank/DDBJ whole genome shotgun (WGS) entry which is preliminary data.</text>
</comment>
<dbReference type="GO" id="GO:0005975">
    <property type="term" value="P:carbohydrate metabolic process"/>
    <property type="evidence" value="ECO:0007669"/>
    <property type="project" value="InterPro"/>
</dbReference>
<dbReference type="InterPro" id="IPR051795">
    <property type="entry name" value="Glycosyl_Hydrlase_43"/>
</dbReference>
<evidence type="ECO:0000256" key="6">
    <source>
        <dbReference type="RuleBase" id="RU361187"/>
    </source>
</evidence>
<dbReference type="InterPro" id="IPR006710">
    <property type="entry name" value="Glyco_hydro_43"/>
</dbReference>
<proteinExistence type="inferred from homology"/>
<dbReference type="InterPro" id="IPR023296">
    <property type="entry name" value="Glyco_hydro_beta-prop_sf"/>
</dbReference>
<dbReference type="CDD" id="cd08999">
    <property type="entry name" value="GH43_ABN-like"/>
    <property type="match status" value="1"/>
</dbReference>
<evidence type="ECO:0000259" key="7">
    <source>
        <dbReference type="Pfam" id="PF17851"/>
    </source>
</evidence>
<dbReference type="GO" id="GO:0004553">
    <property type="term" value="F:hydrolase activity, hydrolyzing O-glycosyl compounds"/>
    <property type="evidence" value="ECO:0007669"/>
    <property type="project" value="InterPro"/>
</dbReference>
<feature type="active site" description="Proton donor" evidence="4">
    <location>
        <position position="196"/>
    </location>
</feature>
<dbReference type="Pfam" id="PF17851">
    <property type="entry name" value="GH43_C2"/>
    <property type="match status" value="1"/>
</dbReference>
<dbReference type="InterPro" id="IPR041542">
    <property type="entry name" value="GH43_C2"/>
</dbReference>
<name>A0A9X0HH33_SOLP1</name>
<gene>
    <name evidence="8" type="ORF">ASU33_00030</name>
</gene>